<dbReference type="Gene3D" id="2.40.70.10">
    <property type="entry name" value="Acid Proteases"/>
    <property type="match status" value="1"/>
</dbReference>
<name>A0AAP0BLX4_9ASPA</name>
<evidence type="ECO:0000313" key="1">
    <source>
        <dbReference type="EMBL" id="KAK8942858.1"/>
    </source>
</evidence>
<dbReference type="GO" id="GO:0004190">
    <property type="term" value="F:aspartic-type endopeptidase activity"/>
    <property type="evidence" value="ECO:0007669"/>
    <property type="project" value="InterPro"/>
</dbReference>
<dbReference type="Proteomes" id="UP001418222">
    <property type="component" value="Unassembled WGS sequence"/>
</dbReference>
<sequence length="287" mass="31707">MDEKRSQGLCFWCDRKFTPGHKCPNRRQSYAIEVVDDDDEGGQTDGSAELDIPQEEVQDDQLLPHLSVHALTGLPHFYTIRVTASYEGQPISVLIDSGSTHNFLDSTAAARLQCPLTPISSFQVAVADGQTIASAHKVRDFHWRMQGVTFTSDMLILPLGGCEVVLGIQWLVTLGVIQWDFSNLKMEFTSQGKKISLRGSKHVAGTWVKQQRIHKLMEKPAQLNMMALCHIQGAQPPEQETEPALRSPCSLSGPPLNPQATQQLQLLLQEFAGLFVESDGLPPVRGP</sequence>
<dbReference type="InterPro" id="IPR001969">
    <property type="entry name" value="Aspartic_peptidase_AS"/>
</dbReference>
<gene>
    <name evidence="1" type="ORF">KSP39_PZI008722</name>
</gene>
<dbReference type="AlphaFoldDB" id="A0AAP0BLX4"/>
<dbReference type="GO" id="GO:0006508">
    <property type="term" value="P:proteolysis"/>
    <property type="evidence" value="ECO:0007669"/>
    <property type="project" value="InterPro"/>
</dbReference>
<dbReference type="Pfam" id="PF08284">
    <property type="entry name" value="RVP_2"/>
    <property type="match status" value="1"/>
</dbReference>
<dbReference type="SUPFAM" id="SSF50630">
    <property type="entry name" value="Acid proteases"/>
    <property type="match status" value="1"/>
</dbReference>
<evidence type="ECO:0000313" key="2">
    <source>
        <dbReference type="Proteomes" id="UP001418222"/>
    </source>
</evidence>
<accession>A0AAP0BLX4</accession>
<dbReference type="EMBL" id="JBBWWQ010000007">
    <property type="protein sequence ID" value="KAK8942858.1"/>
    <property type="molecule type" value="Genomic_DNA"/>
</dbReference>
<keyword evidence="2" id="KW-1185">Reference proteome</keyword>
<reference evidence="1 2" key="1">
    <citation type="journal article" date="2022" name="Nat. Plants">
        <title>Genomes of leafy and leafless Platanthera orchids illuminate the evolution of mycoheterotrophy.</title>
        <authorList>
            <person name="Li M.H."/>
            <person name="Liu K.W."/>
            <person name="Li Z."/>
            <person name="Lu H.C."/>
            <person name="Ye Q.L."/>
            <person name="Zhang D."/>
            <person name="Wang J.Y."/>
            <person name="Li Y.F."/>
            <person name="Zhong Z.M."/>
            <person name="Liu X."/>
            <person name="Yu X."/>
            <person name="Liu D.K."/>
            <person name="Tu X.D."/>
            <person name="Liu B."/>
            <person name="Hao Y."/>
            <person name="Liao X.Y."/>
            <person name="Jiang Y.T."/>
            <person name="Sun W.H."/>
            <person name="Chen J."/>
            <person name="Chen Y.Q."/>
            <person name="Ai Y."/>
            <person name="Zhai J.W."/>
            <person name="Wu S.S."/>
            <person name="Zhou Z."/>
            <person name="Hsiao Y.Y."/>
            <person name="Wu W.L."/>
            <person name="Chen Y.Y."/>
            <person name="Lin Y.F."/>
            <person name="Hsu J.L."/>
            <person name="Li C.Y."/>
            <person name="Wang Z.W."/>
            <person name="Zhao X."/>
            <person name="Zhong W.Y."/>
            <person name="Ma X.K."/>
            <person name="Ma L."/>
            <person name="Huang J."/>
            <person name="Chen G.Z."/>
            <person name="Huang M.Z."/>
            <person name="Huang L."/>
            <person name="Peng D.H."/>
            <person name="Luo Y.B."/>
            <person name="Zou S.Q."/>
            <person name="Chen S.P."/>
            <person name="Lan S."/>
            <person name="Tsai W.C."/>
            <person name="Van de Peer Y."/>
            <person name="Liu Z.J."/>
        </authorList>
    </citation>
    <scope>NUCLEOTIDE SEQUENCE [LARGE SCALE GENOMIC DNA]</scope>
    <source>
        <strain evidence="1">Lor287</strain>
    </source>
</reference>
<dbReference type="CDD" id="cd00303">
    <property type="entry name" value="retropepsin_like"/>
    <property type="match status" value="1"/>
</dbReference>
<comment type="caution">
    <text evidence="1">The sequence shown here is derived from an EMBL/GenBank/DDBJ whole genome shotgun (WGS) entry which is preliminary data.</text>
</comment>
<organism evidence="1 2">
    <name type="scientific">Platanthera zijinensis</name>
    <dbReference type="NCBI Taxonomy" id="2320716"/>
    <lineage>
        <taxon>Eukaryota</taxon>
        <taxon>Viridiplantae</taxon>
        <taxon>Streptophyta</taxon>
        <taxon>Embryophyta</taxon>
        <taxon>Tracheophyta</taxon>
        <taxon>Spermatophyta</taxon>
        <taxon>Magnoliopsida</taxon>
        <taxon>Liliopsida</taxon>
        <taxon>Asparagales</taxon>
        <taxon>Orchidaceae</taxon>
        <taxon>Orchidoideae</taxon>
        <taxon>Orchideae</taxon>
        <taxon>Orchidinae</taxon>
        <taxon>Platanthera</taxon>
    </lineage>
</organism>
<dbReference type="PANTHER" id="PTHR15503:SF22">
    <property type="entry name" value="TRANSPOSON TY3-I GAG POLYPROTEIN"/>
    <property type="match status" value="1"/>
</dbReference>
<protein>
    <submittedName>
        <fullName evidence="1">Uncharacterized protein</fullName>
    </submittedName>
</protein>
<dbReference type="PROSITE" id="PS00141">
    <property type="entry name" value="ASP_PROTEASE"/>
    <property type="match status" value="1"/>
</dbReference>
<dbReference type="InterPro" id="IPR021109">
    <property type="entry name" value="Peptidase_aspartic_dom_sf"/>
</dbReference>
<dbReference type="InterPro" id="IPR032567">
    <property type="entry name" value="RTL1-rel"/>
</dbReference>
<dbReference type="PANTHER" id="PTHR15503">
    <property type="entry name" value="LDOC1 RELATED"/>
    <property type="match status" value="1"/>
</dbReference>
<proteinExistence type="predicted"/>